<name>A0A1G6XSZ4_9BACT</name>
<dbReference type="InterPro" id="IPR003018">
    <property type="entry name" value="GAF"/>
</dbReference>
<dbReference type="RefSeq" id="WP_092075678.1">
    <property type="nucleotide sequence ID" value="NZ_CALFZY010000006.1"/>
</dbReference>
<dbReference type="NCBIfam" id="TIGR00254">
    <property type="entry name" value="GGDEF"/>
    <property type="match status" value="1"/>
</dbReference>
<dbReference type="Proteomes" id="UP000243205">
    <property type="component" value="Unassembled WGS sequence"/>
</dbReference>
<keyword evidence="4" id="KW-1185">Reference proteome</keyword>
<dbReference type="Gene3D" id="3.30.450.40">
    <property type="match status" value="1"/>
</dbReference>
<dbReference type="Pfam" id="PF00990">
    <property type="entry name" value="GGDEF"/>
    <property type="match status" value="1"/>
</dbReference>
<dbReference type="GO" id="GO:0005886">
    <property type="term" value="C:plasma membrane"/>
    <property type="evidence" value="ECO:0007669"/>
    <property type="project" value="TreeGrafter"/>
</dbReference>
<evidence type="ECO:0000259" key="2">
    <source>
        <dbReference type="PROSITE" id="PS50887"/>
    </source>
</evidence>
<dbReference type="OrthoDB" id="9759607at2"/>
<dbReference type="GO" id="GO:1902201">
    <property type="term" value="P:negative regulation of bacterial-type flagellum-dependent cell motility"/>
    <property type="evidence" value="ECO:0007669"/>
    <property type="project" value="TreeGrafter"/>
</dbReference>
<dbReference type="GO" id="GO:0052621">
    <property type="term" value="F:diguanylate cyclase activity"/>
    <property type="evidence" value="ECO:0007669"/>
    <property type="project" value="UniProtKB-EC"/>
</dbReference>
<dbReference type="STRING" id="57664.SAMN05661003_101383"/>
<sequence>MAESCEDRRLLEMLHRRNEELQTLVQIGKTLTSTLDIEELTNIIIEKANLLFKSRAWSLLFLDEASQELVFDVVVSEVAPQLKGQRLALGQGIAGYVALQRQPLLVADVRRDPRFCAAMDRLTGFPTCSVLCVPVQIQGQLLGVMQLVNGPGDPSFNDNDMQLLATIADYVAIGISNARNFSRVHELVITDDLTGLFNARYFDDLLTTEISRAHRFGEPLSLVFMDLDHFKWVNDRHGHLVGSRMLAEIGQLLKNRIRAVDFGARYGGDEFVLILPQTGKTGAFELVSQLRQRIREHVLLADNGTPVQVTASFGIASLPEDADNKIDLIRLADNRMYRVKETSRDGICLD</sequence>
<dbReference type="SUPFAM" id="SSF55781">
    <property type="entry name" value="GAF domain-like"/>
    <property type="match status" value="1"/>
</dbReference>
<dbReference type="SMART" id="SM00267">
    <property type="entry name" value="GGDEF"/>
    <property type="match status" value="1"/>
</dbReference>
<evidence type="ECO:0000256" key="1">
    <source>
        <dbReference type="ARBA" id="ARBA00012528"/>
    </source>
</evidence>
<dbReference type="CDD" id="cd01949">
    <property type="entry name" value="GGDEF"/>
    <property type="match status" value="1"/>
</dbReference>
<dbReference type="SUPFAM" id="SSF55073">
    <property type="entry name" value="Nucleotide cyclase"/>
    <property type="match status" value="1"/>
</dbReference>
<dbReference type="EMBL" id="FNAQ01000001">
    <property type="protein sequence ID" value="SDD81260.1"/>
    <property type="molecule type" value="Genomic_DNA"/>
</dbReference>
<dbReference type="FunFam" id="3.30.70.270:FF:000001">
    <property type="entry name" value="Diguanylate cyclase domain protein"/>
    <property type="match status" value="1"/>
</dbReference>
<dbReference type="PANTHER" id="PTHR45138">
    <property type="entry name" value="REGULATORY COMPONENTS OF SENSORY TRANSDUCTION SYSTEM"/>
    <property type="match status" value="1"/>
</dbReference>
<evidence type="ECO:0000313" key="4">
    <source>
        <dbReference type="Proteomes" id="UP000243205"/>
    </source>
</evidence>
<reference evidence="4" key="1">
    <citation type="submission" date="2016-10" db="EMBL/GenBank/DDBJ databases">
        <authorList>
            <person name="Varghese N."/>
            <person name="Submissions S."/>
        </authorList>
    </citation>
    <scope>NUCLEOTIDE SEQUENCE [LARGE SCALE GENOMIC DNA]</scope>
    <source>
        <strain evidence="4">DSM 8987</strain>
    </source>
</reference>
<dbReference type="PROSITE" id="PS50887">
    <property type="entry name" value="GGDEF"/>
    <property type="match status" value="1"/>
</dbReference>
<protein>
    <recommendedName>
        <fullName evidence="1">diguanylate cyclase</fullName>
        <ecNumber evidence="1">2.7.7.65</ecNumber>
    </recommendedName>
</protein>
<dbReference type="InterPro" id="IPR029787">
    <property type="entry name" value="Nucleotide_cyclase"/>
</dbReference>
<evidence type="ECO:0000313" key="3">
    <source>
        <dbReference type="EMBL" id="SDD81260.1"/>
    </source>
</evidence>
<accession>A0A1G6XSZ4</accession>
<feature type="domain" description="GGDEF" evidence="2">
    <location>
        <begin position="218"/>
        <end position="350"/>
    </location>
</feature>
<gene>
    <name evidence="3" type="ORF">SAMN05661003_101383</name>
</gene>
<dbReference type="GO" id="GO:0043709">
    <property type="term" value="P:cell adhesion involved in single-species biofilm formation"/>
    <property type="evidence" value="ECO:0007669"/>
    <property type="project" value="TreeGrafter"/>
</dbReference>
<dbReference type="InterPro" id="IPR050469">
    <property type="entry name" value="Diguanylate_Cyclase"/>
</dbReference>
<dbReference type="Pfam" id="PF01590">
    <property type="entry name" value="GAF"/>
    <property type="match status" value="1"/>
</dbReference>
<dbReference type="SMART" id="SM00065">
    <property type="entry name" value="GAF"/>
    <property type="match status" value="1"/>
</dbReference>
<dbReference type="InterPro" id="IPR043128">
    <property type="entry name" value="Rev_trsase/Diguanyl_cyclase"/>
</dbReference>
<organism evidence="3 4">
    <name type="scientific">Desulfuromonas thiophila</name>
    <dbReference type="NCBI Taxonomy" id="57664"/>
    <lineage>
        <taxon>Bacteria</taxon>
        <taxon>Pseudomonadati</taxon>
        <taxon>Thermodesulfobacteriota</taxon>
        <taxon>Desulfuromonadia</taxon>
        <taxon>Desulfuromonadales</taxon>
        <taxon>Desulfuromonadaceae</taxon>
        <taxon>Desulfuromonas</taxon>
    </lineage>
</organism>
<dbReference type="Gene3D" id="3.30.70.270">
    <property type="match status" value="1"/>
</dbReference>
<dbReference type="InterPro" id="IPR029016">
    <property type="entry name" value="GAF-like_dom_sf"/>
</dbReference>
<dbReference type="InterPro" id="IPR000160">
    <property type="entry name" value="GGDEF_dom"/>
</dbReference>
<dbReference type="EC" id="2.7.7.65" evidence="1"/>
<dbReference type="PANTHER" id="PTHR45138:SF6">
    <property type="entry name" value="DIGUANYLATE CYCLASE DGCN"/>
    <property type="match status" value="1"/>
</dbReference>
<proteinExistence type="predicted"/>
<dbReference type="AlphaFoldDB" id="A0A1G6XSZ4"/>